<dbReference type="NCBIfam" id="TIGR01409">
    <property type="entry name" value="TAT_signal_seq"/>
    <property type="match status" value="1"/>
</dbReference>
<dbReference type="Pfam" id="PF18793">
    <property type="entry name" value="nos_propeller_2"/>
    <property type="match status" value="1"/>
</dbReference>
<reference evidence="22 23" key="1">
    <citation type="journal article" date="2019" name="Int. J. Syst. Evol. Microbiol.">
        <title>The Global Catalogue of Microorganisms (GCM) 10K type strain sequencing project: providing services to taxonomists for standard genome sequencing and annotation.</title>
        <authorList>
            <consortium name="The Broad Institute Genomics Platform"/>
            <consortium name="The Broad Institute Genome Sequencing Center for Infectious Disease"/>
            <person name="Wu L."/>
            <person name="Ma J."/>
        </authorList>
    </citation>
    <scope>NUCLEOTIDE SEQUENCE [LARGE SCALE GENOMIC DNA]</scope>
    <source>
        <strain evidence="22 23">CGMCC 1.12237</strain>
    </source>
</reference>
<accession>A0ABD5RE19</accession>
<comment type="caution">
    <text evidence="22">The sequence shown here is derived from an EMBL/GenBank/DDBJ whole genome shotgun (WGS) entry which is preliminary data.</text>
</comment>
<comment type="similarity">
    <text evidence="6">In the C-terminal section; belongs to the cytochrome c oxidase subunit 2 family.</text>
</comment>
<dbReference type="EMBL" id="JBHSKX010000002">
    <property type="protein sequence ID" value="MFC5368062.1"/>
    <property type="molecule type" value="Genomic_DNA"/>
</dbReference>
<keyword evidence="11" id="KW-0479">Metal-binding</keyword>
<gene>
    <name evidence="22" type="primary">nosZ</name>
    <name evidence="22" type="ORF">ACFPJ5_14090</name>
</gene>
<dbReference type="PROSITE" id="PS50857">
    <property type="entry name" value="COX2_CUA"/>
    <property type="match status" value="1"/>
</dbReference>
<evidence type="ECO:0000256" key="15">
    <source>
        <dbReference type="ARBA" id="ARBA00023002"/>
    </source>
</evidence>
<evidence type="ECO:0000256" key="1">
    <source>
        <dbReference type="ARBA" id="ARBA00001913"/>
    </source>
</evidence>
<dbReference type="InterPro" id="IPR006311">
    <property type="entry name" value="TAT_signal"/>
</dbReference>
<evidence type="ECO:0000256" key="7">
    <source>
        <dbReference type="ARBA" id="ARBA00010372"/>
    </source>
</evidence>
<organism evidence="22 23">
    <name type="scientific">Salinirubrum litoreum</name>
    <dbReference type="NCBI Taxonomy" id="1126234"/>
    <lineage>
        <taxon>Archaea</taxon>
        <taxon>Methanobacteriati</taxon>
        <taxon>Methanobacteriota</taxon>
        <taxon>Stenosarchaea group</taxon>
        <taxon>Halobacteria</taxon>
        <taxon>Halobacteriales</taxon>
        <taxon>Haloferacaceae</taxon>
        <taxon>Salinirubrum</taxon>
    </lineage>
</organism>
<dbReference type="InterPro" id="IPR008972">
    <property type="entry name" value="Cupredoxin"/>
</dbReference>
<dbReference type="Pfam" id="PF18764">
    <property type="entry name" value="nos_propeller"/>
    <property type="match status" value="1"/>
</dbReference>
<comment type="pathway">
    <text evidence="5">Nitrogen metabolism; nitrate reduction (denitrification); dinitrogen from nitrate: step 4/4.</text>
</comment>
<evidence type="ECO:0000256" key="18">
    <source>
        <dbReference type="ARBA" id="ARBA00032847"/>
    </source>
</evidence>
<dbReference type="InterPro" id="IPR015943">
    <property type="entry name" value="WD40/YVTN_repeat-like_dom_sf"/>
</dbReference>
<comment type="cofactor">
    <cofactor evidence="2">
        <name>Cu cation</name>
        <dbReference type="ChEBI" id="CHEBI:23378"/>
    </cofactor>
</comment>
<evidence type="ECO:0000256" key="5">
    <source>
        <dbReference type="ARBA" id="ARBA00004779"/>
    </source>
</evidence>
<dbReference type="Proteomes" id="UP001596201">
    <property type="component" value="Unassembled WGS sequence"/>
</dbReference>
<dbReference type="SUPFAM" id="SSF49503">
    <property type="entry name" value="Cupredoxins"/>
    <property type="match status" value="1"/>
</dbReference>
<keyword evidence="12" id="KW-0732">Signal</keyword>
<dbReference type="Gene3D" id="2.60.40.420">
    <property type="entry name" value="Cupredoxins - blue copper proteins"/>
    <property type="match status" value="1"/>
</dbReference>
<dbReference type="EC" id="1.7.2.4" evidence="9"/>
<comment type="similarity">
    <text evidence="7">Belongs to the NosZ family.</text>
</comment>
<evidence type="ECO:0000256" key="4">
    <source>
        <dbReference type="ARBA" id="ARBA00004418"/>
    </source>
</evidence>
<dbReference type="SUPFAM" id="SSF50974">
    <property type="entry name" value="Nitrous oxide reductase, N-terminal domain"/>
    <property type="match status" value="1"/>
</dbReference>
<evidence type="ECO:0000256" key="9">
    <source>
        <dbReference type="ARBA" id="ARBA00011896"/>
    </source>
</evidence>
<dbReference type="InterPro" id="IPR051403">
    <property type="entry name" value="NosZ/Cyto_c_oxidase_sub2"/>
</dbReference>
<evidence type="ECO:0000256" key="10">
    <source>
        <dbReference type="ARBA" id="ARBA00016560"/>
    </source>
</evidence>
<evidence type="ECO:0000256" key="19">
    <source>
        <dbReference type="ARBA" id="ARBA00049555"/>
    </source>
</evidence>
<feature type="compositionally biased region" description="Polar residues" evidence="20">
    <location>
        <begin position="81"/>
        <end position="92"/>
    </location>
</feature>
<evidence type="ECO:0000256" key="17">
    <source>
        <dbReference type="ARBA" id="ARBA00031077"/>
    </source>
</evidence>
<dbReference type="NCBIfam" id="TIGR04244">
    <property type="entry name" value="nitrous_NosZ_RR"/>
    <property type="match status" value="1"/>
</dbReference>
<dbReference type="InterPro" id="IPR023644">
    <property type="entry name" value="NO_Rdtase"/>
</dbReference>
<dbReference type="InterPro" id="IPR002429">
    <property type="entry name" value="CcO_II-like_C"/>
</dbReference>
<evidence type="ECO:0000256" key="12">
    <source>
        <dbReference type="ARBA" id="ARBA00022729"/>
    </source>
</evidence>
<feature type="region of interest" description="Disordered" evidence="20">
    <location>
        <begin position="77"/>
        <end position="109"/>
    </location>
</feature>
<dbReference type="RefSeq" id="WP_227230299.1">
    <property type="nucleotide sequence ID" value="NZ_JAJCVJ010000002.1"/>
</dbReference>
<comment type="cofactor">
    <cofactor evidence="1">
        <name>Ca(2+)</name>
        <dbReference type="ChEBI" id="CHEBI:29108"/>
    </cofactor>
</comment>
<evidence type="ECO:0000256" key="13">
    <source>
        <dbReference type="ARBA" id="ARBA00022764"/>
    </source>
</evidence>
<dbReference type="InterPro" id="IPR019546">
    <property type="entry name" value="TAT_signal_bac_arc"/>
</dbReference>
<evidence type="ECO:0000256" key="3">
    <source>
        <dbReference type="ARBA" id="ARBA00003034"/>
    </source>
</evidence>
<keyword evidence="23" id="KW-1185">Reference proteome</keyword>
<comment type="subunit">
    <text evidence="8">Homodimer.</text>
</comment>
<dbReference type="GO" id="GO:0042597">
    <property type="term" value="C:periplasmic space"/>
    <property type="evidence" value="ECO:0007669"/>
    <property type="project" value="UniProtKB-SubCell"/>
</dbReference>
<evidence type="ECO:0000256" key="8">
    <source>
        <dbReference type="ARBA" id="ARBA00011738"/>
    </source>
</evidence>
<evidence type="ECO:0000256" key="2">
    <source>
        <dbReference type="ARBA" id="ARBA00001935"/>
    </source>
</evidence>
<name>A0ABD5RE19_9EURY</name>
<proteinExistence type="inferred from homology"/>
<evidence type="ECO:0000256" key="16">
    <source>
        <dbReference type="ARBA" id="ARBA00023008"/>
    </source>
</evidence>
<evidence type="ECO:0000259" key="21">
    <source>
        <dbReference type="PROSITE" id="PS50857"/>
    </source>
</evidence>
<keyword evidence="15 22" id="KW-0560">Oxidoreductase</keyword>
<dbReference type="Pfam" id="PF00116">
    <property type="entry name" value="COX2"/>
    <property type="match status" value="1"/>
</dbReference>
<feature type="domain" description="Cytochrome oxidase subunit II copper A binding" evidence="21">
    <location>
        <begin position="565"/>
        <end position="664"/>
    </location>
</feature>
<dbReference type="Pfam" id="PF10518">
    <property type="entry name" value="TAT_signal"/>
    <property type="match status" value="1"/>
</dbReference>
<dbReference type="InterPro" id="IPR011045">
    <property type="entry name" value="N2O_reductase_N"/>
</dbReference>
<evidence type="ECO:0000256" key="11">
    <source>
        <dbReference type="ARBA" id="ARBA00022723"/>
    </source>
</evidence>
<dbReference type="PROSITE" id="PS51318">
    <property type="entry name" value="TAT"/>
    <property type="match status" value="1"/>
</dbReference>
<comment type="catalytic activity">
    <reaction evidence="19">
        <text>N2 + 2 Fe(III)-[cytochrome c] + H2O = nitrous oxide + 2 Fe(II)-[cytochrome c] + 2 H(+)</text>
        <dbReference type="Rhea" id="RHEA:43108"/>
        <dbReference type="Rhea" id="RHEA-COMP:10350"/>
        <dbReference type="Rhea" id="RHEA-COMP:14399"/>
        <dbReference type="ChEBI" id="CHEBI:15377"/>
        <dbReference type="ChEBI" id="CHEBI:15378"/>
        <dbReference type="ChEBI" id="CHEBI:17045"/>
        <dbReference type="ChEBI" id="CHEBI:17997"/>
        <dbReference type="ChEBI" id="CHEBI:29033"/>
        <dbReference type="ChEBI" id="CHEBI:29034"/>
        <dbReference type="EC" id="1.7.2.4"/>
    </reaction>
</comment>
<comment type="function">
    <text evidence="3">Nitrous-oxide reductase is part of a bacterial respiratory system which is activated under anaerobic conditions in the presence of nitrate or nitrous oxide.</text>
</comment>
<evidence type="ECO:0000256" key="20">
    <source>
        <dbReference type="SAM" id="MobiDB-lite"/>
    </source>
</evidence>
<protein>
    <recommendedName>
        <fullName evidence="10">Nitrous-oxide reductase</fullName>
        <ecNumber evidence="9">1.7.2.4</ecNumber>
    </recommendedName>
    <alternativeName>
        <fullName evidence="17">N(2)OR</fullName>
    </alternativeName>
    <alternativeName>
        <fullName evidence="18">N2O reductase</fullName>
    </alternativeName>
</protein>
<dbReference type="InterPro" id="IPR041142">
    <property type="entry name" value="NOS_propeller_2"/>
</dbReference>
<keyword evidence="14" id="KW-0106">Calcium</keyword>
<sequence length="664" mass="72090">MADTTLDADVTDPEAVVDEYEEKLDDVLATVDDPVPGVDDDPRLELAGLELDRRDFLKAGAVTGAVGATAGCLGNPLGDDGSNSAGATQQSDTPDHSVPPGEHDQYYGFWSGGHSGEVRVVGVPSMRELIRIPVFEPDGATGFGHDDETSEMLAETGDVAFGDAHHPVLSESGGDYDGRYLWINDKANGRMARIDLTYFETDAITDIPNVQACHGCAVQSPDTKYVYGVGEFRTPVPNDGTNVDDTDKHWSTFTALDPESMEVQWQVRVSGNLDNADTGKSGRWAFATGYNKEEALDIQGMTHDDRDYLKAFDVDAIESALQAGRYEEVNGVKVLDGRKESSLNSGSNPIVRYVPVPKSPHGCDVTPEGQYVTASGKLSPTVTIVDIDELDSVSDPANAVVGQPKVGLGPLHTTWDGRGHGYTSVFIDSQVVKWDVETAVEAEKNSTDPVVEKIDVHYNPGHVQAVEGETTDPAGDWLVSLNKLSKDRFLPVGPIHPDNDQLIHIGDDGGGMELVMDEPVHPEPHDCVFVDRAKLDPATTWNKEDYAGEKPFVTAGKSGVERTGEESVHVKLSSKRSEFSESEFRVREGDEVTLTVTNIEGVRDIIHGVAIPQHGINLAIAPQDTRQVTFTADDPGVYWVYCTYFCSALHLEMRSRLIVEPRDN</sequence>
<dbReference type="GO" id="GO:0046872">
    <property type="term" value="F:metal ion binding"/>
    <property type="evidence" value="ECO:0007669"/>
    <property type="project" value="UniProtKB-KW"/>
</dbReference>
<dbReference type="PANTHER" id="PTHR42838">
    <property type="entry name" value="CYTOCHROME C OXIDASE SUBUNIT II"/>
    <property type="match status" value="1"/>
</dbReference>
<dbReference type="PANTHER" id="PTHR42838:SF2">
    <property type="entry name" value="NITROUS-OXIDE REDUCTASE"/>
    <property type="match status" value="1"/>
</dbReference>
<keyword evidence="16" id="KW-0186">Copper</keyword>
<keyword evidence="13" id="KW-0574">Periplasm</keyword>
<evidence type="ECO:0000313" key="22">
    <source>
        <dbReference type="EMBL" id="MFC5368062.1"/>
    </source>
</evidence>
<evidence type="ECO:0000256" key="14">
    <source>
        <dbReference type="ARBA" id="ARBA00022837"/>
    </source>
</evidence>
<dbReference type="InterPro" id="IPR041114">
    <property type="entry name" value="Nos_propeller"/>
</dbReference>
<evidence type="ECO:0000256" key="6">
    <source>
        <dbReference type="ARBA" id="ARBA00006790"/>
    </source>
</evidence>
<dbReference type="AlphaFoldDB" id="A0ABD5RE19"/>
<evidence type="ECO:0000313" key="23">
    <source>
        <dbReference type="Proteomes" id="UP001596201"/>
    </source>
</evidence>
<dbReference type="GO" id="GO:0050304">
    <property type="term" value="F:nitrous-oxide reductase activity"/>
    <property type="evidence" value="ECO:0007669"/>
    <property type="project" value="UniProtKB-EC"/>
</dbReference>
<comment type="subcellular location">
    <subcellularLocation>
        <location evidence="4">Periplasm</location>
    </subcellularLocation>
</comment>
<dbReference type="Gene3D" id="2.130.10.10">
    <property type="entry name" value="YVTN repeat-like/Quinoprotein amine dehydrogenase"/>
    <property type="match status" value="1"/>
</dbReference>